<sequence>MHYTHITFALLFCALAVNFRASESQLSQDTFNIAQAKKITASATCGYDLPAGQNQELFCKLATVPGKFGIDGLECGECNPKVTSKDHQIKYAIDGTERWWQSPPLSRGLQYNEINITIDLGQ</sequence>
<gene>
    <name evidence="3" type="ORF">PACLA_8A002359</name>
</gene>
<reference evidence="3" key="1">
    <citation type="submission" date="2020-04" db="EMBL/GenBank/DDBJ databases">
        <authorList>
            <person name="Alioto T."/>
            <person name="Alioto T."/>
            <person name="Gomez Garrido J."/>
        </authorList>
    </citation>
    <scope>NUCLEOTIDE SEQUENCE</scope>
    <source>
        <strain evidence="3">A484AB</strain>
    </source>
</reference>
<accession>A0A6S7I8Z8</accession>
<dbReference type="AlphaFoldDB" id="A0A6S7I8Z8"/>
<evidence type="ECO:0000313" key="3">
    <source>
        <dbReference type="EMBL" id="CAB4013313.1"/>
    </source>
</evidence>
<organism evidence="3 4">
    <name type="scientific">Paramuricea clavata</name>
    <name type="common">Red gorgonian</name>
    <name type="synonym">Violescent sea-whip</name>
    <dbReference type="NCBI Taxonomy" id="317549"/>
    <lineage>
        <taxon>Eukaryota</taxon>
        <taxon>Metazoa</taxon>
        <taxon>Cnidaria</taxon>
        <taxon>Anthozoa</taxon>
        <taxon>Octocorallia</taxon>
        <taxon>Malacalcyonacea</taxon>
        <taxon>Plexauridae</taxon>
        <taxon>Paramuricea</taxon>
    </lineage>
</organism>
<dbReference type="Proteomes" id="UP001152795">
    <property type="component" value="Unassembled WGS sequence"/>
</dbReference>
<evidence type="ECO:0000256" key="1">
    <source>
        <dbReference type="ARBA" id="ARBA00023157"/>
    </source>
</evidence>
<dbReference type="PROSITE" id="PS51117">
    <property type="entry name" value="LAMININ_NTER"/>
    <property type="match status" value="1"/>
</dbReference>
<feature type="non-terminal residue" evidence="3">
    <location>
        <position position="122"/>
    </location>
</feature>
<proteinExistence type="predicted"/>
<dbReference type="Pfam" id="PF00055">
    <property type="entry name" value="Laminin_N"/>
    <property type="match status" value="1"/>
</dbReference>
<dbReference type="InterPro" id="IPR050440">
    <property type="entry name" value="Laminin/Netrin_ECM"/>
</dbReference>
<dbReference type="PANTHER" id="PTHR10574">
    <property type="entry name" value="NETRIN/LAMININ-RELATED"/>
    <property type="match status" value="1"/>
</dbReference>
<dbReference type="GO" id="GO:0009888">
    <property type="term" value="P:tissue development"/>
    <property type="evidence" value="ECO:0007669"/>
    <property type="project" value="TreeGrafter"/>
</dbReference>
<protein>
    <submittedName>
        <fullName evidence="3">Uncharacterized protein</fullName>
    </submittedName>
</protein>
<name>A0A6S7I8Z8_PARCT</name>
<evidence type="ECO:0000313" key="4">
    <source>
        <dbReference type="Proteomes" id="UP001152795"/>
    </source>
</evidence>
<keyword evidence="4" id="KW-1185">Reference proteome</keyword>
<keyword evidence="1" id="KW-1015">Disulfide bond</keyword>
<keyword evidence="2" id="KW-0424">Laminin EGF-like domain</keyword>
<dbReference type="GO" id="GO:0007411">
    <property type="term" value="P:axon guidance"/>
    <property type="evidence" value="ECO:0007669"/>
    <property type="project" value="TreeGrafter"/>
</dbReference>
<dbReference type="Gene3D" id="2.60.120.260">
    <property type="entry name" value="Galactose-binding domain-like"/>
    <property type="match status" value="1"/>
</dbReference>
<dbReference type="PANTHER" id="PTHR10574:SF406">
    <property type="entry name" value="LAMININ SUBUNIT ALPHA 5"/>
    <property type="match status" value="1"/>
</dbReference>
<comment type="caution">
    <text evidence="3">The sequence shown here is derived from an EMBL/GenBank/DDBJ whole genome shotgun (WGS) entry which is preliminary data.</text>
</comment>
<dbReference type="GO" id="GO:0005604">
    <property type="term" value="C:basement membrane"/>
    <property type="evidence" value="ECO:0007669"/>
    <property type="project" value="TreeGrafter"/>
</dbReference>
<dbReference type="OrthoDB" id="10011303at2759"/>
<dbReference type="InterPro" id="IPR008211">
    <property type="entry name" value="Laminin_N"/>
</dbReference>
<dbReference type="EMBL" id="CACRXK020007836">
    <property type="protein sequence ID" value="CAB4013313.1"/>
    <property type="molecule type" value="Genomic_DNA"/>
</dbReference>
<evidence type="ECO:0000256" key="2">
    <source>
        <dbReference type="ARBA" id="ARBA00023292"/>
    </source>
</evidence>
<dbReference type="GO" id="GO:0005201">
    <property type="term" value="F:extracellular matrix structural constituent"/>
    <property type="evidence" value="ECO:0007669"/>
    <property type="project" value="TreeGrafter"/>
</dbReference>
<dbReference type="GO" id="GO:0009887">
    <property type="term" value="P:animal organ morphogenesis"/>
    <property type="evidence" value="ECO:0007669"/>
    <property type="project" value="TreeGrafter"/>
</dbReference>